<protein>
    <submittedName>
        <fullName evidence="2">Uncharacterized protein</fullName>
    </submittedName>
</protein>
<reference evidence="2 3" key="1">
    <citation type="submission" date="2021-07" db="EMBL/GenBank/DDBJ databases">
        <authorList>
            <person name="So Y."/>
        </authorList>
    </citation>
    <scope>NUCLEOTIDE SEQUENCE [LARGE SCALE GENOMIC DNA]</scope>
    <source>
        <strain evidence="2 3">HJA6</strain>
    </source>
</reference>
<accession>A0ABS7A6S2</accession>
<feature type="transmembrane region" description="Helical" evidence="1">
    <location>
        <begin position="60"/>
        <end position="82"/>
    </location>
</feature>
<name>A0ABS7A6S2_9PROT</name>
<keyword evidence="1" id="KW-0812">Transmembrane</keyword>
<organism evidence="2 3">
    <name type="scientific">Roseomonas alba</name>
    <dbReference type="NCBI Taxonomy" id="2846776"/>
    <lineage>
        <taxon>Bacteria</taxon>
        <taxon>Pseudomonadati</taxon>
        <taxon>Pseudomonadota</taxon>
        <taxon>Alphaproteobacteria</taxon>
        <taxon>Acetobacterales</taxon>
        <taxon>Roseomonadaceae</taxon>
        <taxon>Roseomonas</taxon>
    </lineage>
</organism>
<gene>
    <name evidence="2" type="ORF">KPL78_09105</name>
</gene>
<keyword evidence="1" id="KW-0472">Membrane</keyword>
<sequence>MMSAAALGLFALAYSGVVLFALAHALRRILPPVRAAWTAFFLSAAVHGATPFLMADEERWLPLTLFWLLPHLLILPLLLLAARRQSAAA</sequence>
<dbReference type="Proteomes" id="UP001196565">
    <property type="component" value="Unassembled WGS sequence"/>
</dbReference>
<evidence type="ECO:0000313" key="2">
    <source>
        <dbReference type="EMBL" id="MBW6398002.1"/>
    </source>
</evidence>
<keyword evidence="3" id="KW-1185">Reference proteome</keyword>
<proteinExistence type="predicted"/>
<feature type="transmembrane region" description="Helical" evidence="1">
    <location>
        <begin position="35"/>
        <end position="53"/>
    </location>
</feature>
<keyword evidence="1" id="KW-1133">Transmembrane helix</keyword>
<evidence type="ECO:0000313" key="3">
    <source>
        <dbReference type="Proteomes" id="UP001196565"/>
    </source>
</evidence>
<dbReference type="RefSeq" id="WP_219762626.1">
    <property type="nucleotide sequence ID" value="NZ_JAHYBZ010000003.1"/>
</dbReference>
<evidence type="ECO:0000256" key="1">
    <source>
        <dbReference type="SAM" id="Phobius"/>
    </source>
</evidence>
<comment type="caution">
    <text evidence="2">The sequence shown here is derived from an EMBL/GenBank/DDBJ whole genome shotgun (WGS) entry which is preliminary data.</text>
</comment>
<dbReference type="EMBL" id="JAHYBZ010000003">
    <property type="protein sequence ID" value="MBW6398002.1"/>
    <property type="molecule type" value="Genomic_DNA"/>
</dbReference>